<comment type="similarity">
    <text evidence="1">Belongs to the flavin-dependent halogenase family.</text>
</comment>
<dbReference type="InterPro" id="IPR036188">
    <property type="entry name" value="FAD/NAD-bd_sf"/>
</dbReference>
<keyword evidence="8" id="KW-1185">Reference proteome</keyword>
<evidence type="ECO:0000313" key="7">
    <source>
        <dbReference type="EMBL" id="KIK35326.1"/>
    </source>
</evidence>
<keyword evidence="2" id="KW-0285">Flavoprotein</keyword>
<dbReference type="GO" id="GO:0140907">
    <property type="term" value="F:flavin-dependent halogenase activity"/>
    <property type="evidence" value="ECO:0007669"/>
    <property type="project" value="UniProtKB-ARBA"/>
</dbReference>
<feature type="domain" description="FAD-binding" evidence="6">
    <location>
        <begin position="9"/>
        <end position="175"/>
    </location>
</feature>
<dbReference type="EMBL" id="KN835636">
    <property type="protein sequence ID" value="KIK35326.1"/>
    <property type="molecule type" value="Genomic_DNA"/>
</dbReference>
<dbReference type="GO" id="GO:0044550">
    <property type="term" value="P:secondary metabolite biosynthetic process"/>
    <property type="evidence" value="ECO:0007669"/>
    <property type="project" value="UniProtKB-ARBA"/>
</dbReference>
<dbReference type="STRING" id="930992.A0A0D0A0H4"/>
<gene>
    <name evidence="7" type="ORF">CY34DRAFT_812250</name>
</gene>
<dbReference type="InterPro" id="IPR002938">
    <property type="entry name" value="FAD-bd"/>
</dbReference>
<dbReference type="AlphaFoldDB" id="A0A0D0A0H4"/>
<accession>A0A0D0A0H4</accession>
<reference evidence="8" key="2">
    <citation type="submission" date="2015-01" db="EMBL/GenBank/DDBJ databases">
        <title>Evolutionary Origins and Diversification of the Mycorrhizal Mutualists.</title>
        <authorList>
            <consortium name="DOE Joint Genome Institute"/>
            <consortium name="Mycorrhizal Genomics Consortium"/>
            <person name="Kohler A."/>
            <person name="Kuo A."/>
            <person name="Nagy L.G."/>
            <person name="Floudas D."/>
            <person name="Copeland A."/>
            <person name="Barry K.W."/>
            <person name="Cichocki N."/>
            <person name="Veneault-Fourrey C."/>
            <person name="LaButti K."/>
            <person name="Lindquist E.A."/>
            <person name="Lipzen A."/>
            <person name="Lundell T."/>
            <person name="Morin E."/>
            <person name="Murat C."/>
            <person name="Riley R."/>
            <person name="Ohm R."/>
            <person name="Sun H."/>
            <person name="Tunlid A."/>
            <person name="Henrissat B."/>
            <person name="Grigoriev I.V."/>
            <person name="Hibbett D.S."/>
            <person name="Martin F."/>
        </authorList>
    </citation>
    <scope>NUCLEOTIDE SEQUENCE [LARGE SCALE GENOMIC DNA]</scope>
    <source>
        <strain evidence="8">UH-Slu-Lm8-n1</strain>
    </source>
</reference>
<name>A0A0D0A0H4_9AGAM</name>
<dbReference type="OrthoDB" id="3340390at2759"/>
<sequence>MASQIPKRAQILVVGGGPSGSYTASALAREGLDVVLLEAAQFPRYHIGESLIPSVRHYLRFIDAEQKLVEMGFKHKPGAAMKFNQFKREGYTDFVMLGHSNSSWNVVRSAFDKMLLDHATSCGTKVFEQTSVKSFRFSAIESSRPVTAEWLSAADGQTGVISFDYLVDASGRSGLMSTKYLRNRHFNASLKNIALWGYWTGVGSYGVNTPREGAPWFETLRDESGWAWFIPLHDGTTSIGVVMNQDIYNEKVRALKGSSLESRYRLALSLAPSLVKLIGTGMLVQKEAAGEESGQLGLLIRSASDFSYSASSYGGPGFRLVGDAGAFIDPFFSSGIHLAMTSALSAAVSICAAVRGDCSEVEAAAWHTKRFSLSYTRFQIVVMSAYQQIQSTDLDILSDVDEDNYDRAFAAIRPVIQGASEMGSQLSEKELQSALEFCGKCFNPTSPEHLAPASKEDLPKYMFDVTAPLMDPHAIESIISKTFKHTNPKSDQDYRGPEEDLKLALDQINGRRVVHREYAINNLEVEDVNGFVVKLQRGHLGLMRT</sequence>
<dbReference type="Pfam" id="PF01494">
    <property type="entry name" value="FAD_binding_3"/>
    <property type="match status" value="1"/>
</dbReference>
<evidence type="ECO:0000313" key="8">
    <source>
        <dbReference type="Proteomes" id="UP000054485"/>
    </source>
</evidence>
<dbReference type="InParanoid" id="A0A0D0A0H4"/>
<dbReference type="HOGENOM" id="CLU_024648_4_2_1"/>
<dbReference type="PANTHER" id="PTHR43747">
    <property type="entry name" value="FAD-BINDING PROTEIN"/>
    <property type="match status" value="1"/>
</dbReference>
<keyword evidence="3" id="KW-0274">FAD</keyword>
<evidence type="ECO:0000256" key="3">
    <source>
        <dbReference type="ARBA" id="ARBA00022827"/>
    </source>
</evidence>
<proteinExistence type="inferred from homology"/>
<keyword evidence="4" id="KW-0560">Oxidoreductase</keyword>
<dbReference type="InterPro" id="IPR050816">
    <property type="entry name" value="Flavin-dep_Halogenase_NPB"/>
</dbReference>
<dbReference type="SUPFAM" id="SSF51905">
    <property type="entry name" value="FAD/NAD(P)-binding domain"/>
    <property type="match status" value="1"/>
</dbReference>
<dbReference type="PANTHER" id="PTHR43747:SF5">
    <property type="entry name" value="FAD-BINDING DOMAIN-CONTAINING PROTEIN"/>
    <property type="match status" value="1"/>
</dbReference>
<dbReference type="Gene3D" id="3.50.50.60">
    <property type="entry name" value="FAD/NAD(P)-binding domain"/>
    <property type="match status" value="1"/>
</dbReference>
<evidence type="ECO:0000256" key="5">
    <source>
        <dbReference type="ARBA" id="ARBA00049364"/>
    </source>
</evidence>
<evidence type="ECO:0000256" key="4">
    <source>
        <dbReference type="ARBA" id="ARBA00023002"/>
    </source>
</evidence>
<evidence type="ECO:0000259" key="6">
    <source>
        <dbReference type="Pfam" id="PF01494"/>
    </source>
</evidence>
<reference evidence="7 8" key="1">
    <citation type="submission" date="2014-04" db="EMBL/GenBank/DDBJ databases">
        <authorList>
            <consortium name="DOE Joint Genome Institute"/>
            <person name="Kuo A."/>
            <person name="Ruytinx J."/>
            <person name="Rineau F."/>
            <person name="Colpaert J."/>
            <person name="Kohler A."/>
            <person name="Nagy L.G."/>
            <person name="Floudas D."/>
            <person name="Copeland A."/>
            <person name="Barry K.W."/>
            <person name="Cichocki N."/>
            <person name="Veneault-Fourrey C."/>
            <person name="LaButti K."/>
            <person name="Lindquist E.A."/>
            <person name="Lipzen A."/>
            <person name="Lundell T."/>
            <person name="Morin E."/>
            <person name="Murat C."/>
            <person name="Sun H."/>
            <person name="Tunlid A."/>
            <person name="Henrissat B."/>
            <person name="Grigoriev I.V."/>
            <person name="Hibbett D.S."/>
            <person name="Martin F."/>
            <person name="Nordberg H.P."/>
            <person name="Cantor M.N."/>
            <person name="Hua S.X."/>
        </authorList>
    </citation>
    <scope>NUCLEOTIDE SEQUENCE [LARGE SCALE GENOMIC DNA]</scope>
    <source>
        <strain evidence="7 8">UH-Slu-Lm8-n1</strain>
    </source>
</reference>
<evidence type="ECO:0000256" key="2">
    <source>
        <dbReference type="ARBA" id="ARBA00022630"/>
    </source>
</evidence>
<evidence type="ECO:0000256" key="1">
    <source>
        <dbReference type="ARBA" id="ARBA00005706"/>
    </source>
</evidence>
<dbReference type="PRINTS" id="PR00420">
    <property type="entry name" value="RNGMNOXGNASE"/>
</dbReference>
<dbReference type="Proteomes" id="UP000054485">
    <property type="component" value="Unassembled WGS sequence"/>
</dbReference>
<organism evidence="7 8">
    <name type="scientific">Suillus luteus UH-Slu-Lm8-n1</name>
    <dbReference type="NCBI Taxonomy" id="930992"/>
    <lineage>
        <taxon>Eukaryota</taxon>
        <taxon>Fungi</taxon>
        <taxon>Dikarya</taxon>
        <taxon>Basidiomycota</taxon>
        <taxon>Agaricomycotina</taxon>
        <taxon>Agaricomycetes</taxon>
        <taxon>Agaricomycetidae</taxon>
        <taxon>Boletales</taxon>
        <taxon>Suillineae</taxon>
        <taxon>Suillaceae</taxon>
        <taxon>Suillus</taxon>
    </lineage>
</organism>
<protein>
    <recommendedName>
        <fullName evidence="6">FAD-binding domain-containing protein</fullName>
    </recommendedName>
</protein>
<dbReference type="GO" id="GO:0071949">
    <property type="term" value="F:FAD binding"/>
    <property type="evidence" value="ECO:0007669"/>
    <property type="project" value="InterPro"/>
</dbReference>
<comment type="catalytic activity">
    <reaction evidence="5">
        <text>melleolide F + FADH2 + chloride + O2 = 6'-chloromelleolide F + FAD + 2 H2O + H(+)</text>
        <dbReference type="Rhea" id="RHEA:67160"/>
        <dbReference type="ChEBI" id="CHEBI:15377"/>
        <dbReference type="ChEBI" id="CHEBI:15378"/>
        <dbReference type="ChEBI" id="CHEBI:15379"/>
        <dbReference type="ChEBI" id="CHEBI:17996"/>
        <dbReference type="ChEBI" id="CHEBI:57692"/>
        <dbReference type="ChEBI" id="CHEBI:58307"/>
        <dbReference type="ChEBI" id="CHEBI:167712"/>
        <dbReference type="ChEBI" id="CHEBI:167713"/>
    </reaction>
    <physiologicalReaction direction="left-to-right" evidence="5">
        <dbReference type="Rhea" id="RHEA:67161"/>
    </physiologicalReaction>
</comment>